<organism evidence="2 3">
    <name type="scientific">Galerina marginata (strain CBS 339.88)</name>
    <dbReference type="NCBI Taxonomy" id="685588"/>
    <lineage>
        <taxon>Eukaryota</taxon>
        <taxon>Fungi</taxon>
        <taxon>Dikarya</taxon>
        <taxon>Basidiomycota</taxon>
        <taxon>Agaricomycotina</taxon>
        <taxon>Agaricomycetes</taxon>
        <taxon>Agaricomycetidae</taxon>
        <taxon>Agaricales</taxon>
        <taxon>Agaricineae</taxon>
        <taxon>Strophariaceae</taxon>
        <taxon>Galerina</taxon>
    </lineage>
</organism>
<dbReference type="Proteomes" id="UP000027222">
    <property type="component" value="Unassembled WGS sequence"/>
</dbReference>
<dbReference type="HOGENOM" id="CLU_1053902_0_0_1"/>
<evidence type="ECO:0000313" key="2">
    <source>
        <dbReference type="EMBL" id="KDR69625.1"/>
    </source>
</evidence>
<keyword evidence="3" id="KW-1185">Reference proteome</keyword>
<feature type="region of interest" description="Disordered" evidence="1">
    <location>
        <begin position="112"/>
        <end position="138"/>
    </location>
</feature>
<evidence type="ECO:0000256" key="1">
    <source>
        <dbReference type="SAM" id="MobiDB-lite"/>
    </source>
</evidence>
<name>A0A067SFA7_GALM3</name>
<reference evidence="3" key="1">
    <citation type="journal article" date="2014" name="Proc. Natl. Acad. Sci. U.S.A.">
        <title>Extensive sampling of basidiomycete genomes demonstrates inadequacy of the white-rot/brown-rot paradigm for wood decay fungi.</title>
        <authorList>
            <person name="Riley R."/>
            <person name="Salamov A.A."/>
            <person name="Brown D.W."/>
            <person name="Nagy L.G."/>
            <person name="Floudas D."/>
            <person name="Held B.W."/>
            <person name="Levasseur A."/>
            <person name="Lombard V."/>
            <person name="Morin E."/>
            <person name="Otillar R."/>
            <person name="Lindquist E.A."/>
            <person name="Sun H."/>
            <person name="LaButti K.M."/>
            <person name="Schmutz J."/>
            <person name="Jabbour D."/>
            <person name="Luo H."/>
            <person name="Baker S.E."/>
            <person name="Pisabarro A.G."/>
            <person name="Walton J.D."/>
            <person name="Blanchette R.A."/>
            <person name="Henrissat B."/>
            <person name="Martin F."/>
            <person name="Cullen D."/>
            <person name="Hibbett D.S."/>
            <person name="Grigoriev I.V."/>
        </authorList>
    </citation>
    <scope>NUCLEOTIDE SEQUENCE [LARGE SCALE GENOMIC DNA]</scope>
    <source>
        <strain evidence="3">CBS 339.88</strain>
    </source>
</reference>
<gene>
    <name evidence="2" type="ORF">GALMADRAFT_145357</name>
</gene>
<dbReference type="AlphaFoldDB" id="A0A067SFA7"/>
<accession>A0A067SFA7</accession>
<sequence length="264" mass="28475">MSLMPRGIARSYGIDGQPVIFLPDLEITQKSHHHITTTRSEESISHRSKPPWIFVLHMAKGPAVERLDHIPRILRYFHLSGLGYLEKSGSSTATCATPAYLRVVLGRVQCPDERSGSVARPPHSGPQEHKGAVQAQTSSFALESPHPPAPYLVPPSSWPKSQPVLLPAPRPGPLLPPTTRDSLSQAQAQAYLIPSFPSRSHSTNLIQAVVQVFHCSLITSVMPISTAPAVEHPPPALCSCASSPRPGTETCKLNSTPSAYAYGV</sequence>
<dbReference type="EMBL" id="KL142401">
    <property type="protein sequence ID" value="KDR69625.1"/>
    <property type="molecule type" value="Genomic_DNA"/>
</dbReference>
<protein>
    <submittedName>
        <fullName evidence="2">Uncharacterized protein</fullName>
    </submittedName>
</protein>
<evidence type="ECO:0000313" key="3">
    <source>
        <dbReference type="Proteomes" id="UP000027222"/>
    </source>
</evidence>
<proteinExistence type="predicted"/>